<name>A0AAV2Q640_MEGNR</name>
<dbReference type="GO" id="GO:0005737">
    <property type="term" value="C:cytoplasm"/>
    <property type="evidence" value="ECO:0007669"/>
    <property type="project" value="TreeGrafter"/>
</dbReference>
<evidence type="ECO:0000256" key="14">
    <source>
        <dbReference type="SAM" id="MobiDB-lite"/>
    </source>
</evidence>
<evidence type="ECO:0000256" key="10">
    <source>
        <dbReference type="ARBA" id="ARBA00047899"/>
    </source>
</evidence>
<feature type="non-terminal residue" evidence="16">
    <location>
        <position position="346"/>
    </location>
</feature>
<keyword evidence="7" id="KW-0418">Kinase</keyword>
<dbReference type="EMBL" id="CAXKWB010003576">
    <property type="protein sequence ID" value="CAL4069527.1"/>
    <property type="molecule type" value="Genomic_DNA"/>
</dbReference>
<organism evidence="16 17">
    <name type="scientific">Meganyctiphanes norvegica</name>
    <name type="common">Northern krill</name>
    <name type="synonym">Thysanopoda norvegica</name>
    <dbReference type="NCBI Taxonomy" id="48144"/>
    <lineage>
        <taxon>Eukaryota</taxon>
        <taxon>Metazoa</taxon>
        <taxon>Ecdysozoa</taxon>
        <taxon>Arthropoda</taxon>
        <taxon>Crustacea</taxon>
        <taxon>Multicrustacea</taxon>
        <taxon>Malacostraca</taxon>
        <taxon>Eumalacostraca</taxon>
        <taxon>Eucarida</taxon>
        <taxon>Euphausiacea</taxon>
        <taxon>Euphausiidae</taxon>
        <taxon>Meganyctiphanes</taxon>
    </lineage>
</organism>
<dbReference type="GO" id="GO:0030430">
    <property type="term" value="C:host cell cytoplasm"/>
    <property type="evidence" value="ECO:0007669"/>
    <property type="project" value="UniProtKB-SubCell"/>
</dbReference>
<gene>
    <name evidence="16" type="ORF">MNOR_LOCUS7923</name>
</gene>
<evidence type="ECO:0000256" key="8">
    <source>
        <dbReference type="ARBA" id="ARBA00022840"/>
    </source>
</evidence>
<dbReference type="SUPFAM" id="SSF56112">
    <property type="entry name" value="Protein kinase-like (PK-like)"/>
    <property type="match status" value="1"/>
</dbReference>
<evidence type="ECO:0000256" key="3">
    <source>
        <dbReference type="ARBA" id="ARBA00016885"/>
    </source>
</evidence>
<sequence length="346" mass="38689">MAARNSEPAVAPHELMAQERTASRQLCQYKYPPMGAAYGAPVPSTSTANTTAANTDGDKGGGGGTERHYRVDKELGKGGFGTVYAGTRVKDDAPVAIKLIAKDKVPAWEMVRGQRVPLEVALLLRVSHISSVVRLLDWVERPDSFLLILERPEPCRDLYYYVTERGPLPEDEARDMMMQVVRTVQACHSAGVIHRDIKDENLLVTYDKQGKLQLKLIDFGSGAILRDKIYTDFEGTKVYSPPEWIRDNQYQGGPATVWSLGILLHDLVVGDIPFEHDHQILAARLRIPARLNLSKECRALMNWCLQVRPQDRPTLDQVANHPWLRPAHKNIPLGPHQSHLTRALST</sequence>
<dbReference type="InterPro" id="IPR008271">
    <property type="entry name" value="Ser/Thr_kinase_AS"/>
</dbReference>
<evidence type="ECO:0000256" key="1">
    <source>
        <dbReference type="ARBA" id="ARBA00004192"/>
    </source>
</evidence>
<keyword evidence="17" id="KW-1185">Reference proteome</keyword>
<dbReference type="InterPro" id="IPR011009">
    <property type="entry name" value="Kinase-like_dom_sf"/>
</dbReference>
<feature type="region of interest" description="Disordered" evidence="14">
    <location>
        <begin position="40"/>
        <end position="69"/>
    </location>
</feature>
<dbReference type="GO" id="GO:0005524">
    <property type="term" value="F:ATP binding"/>
    <property type="evidence" value="ECO:0007669"/>
    <property type="project" value="UniProtKB-UniRule"/>
</dbReference>
<comment type="similarity">
    <text evidence="13">Belongs to the protein kinase superfamily.</text>
</comment>
<dbReference type="InterPro" id="IPR000719">
    <property type="entry name" value="Prot_kinase_dom"/>
</dbReference>
<feature type="compositionally biased region" description="Low complexity" evidence="14">
    <location>
        <begin position="44"/>
        <end position="55"/>
    </location>
</feature>
<proteinExistence type="inferred from homology"/>
<keyword evidence="4 13" id="KW-0723">Serine/threonine-protein kinase</keyword>
<feature type="domain" description="Protein kinase" evidence="15">
    <location>
        <begin position="69"/>
        <end position="324"/>
    </location>
</feature>
<evidence type="ECO:0000256" key="2">
    <source>
        <dbReference type="ARBA" id="ARBA00012513"/>
    </source>
</evidence>
<dbReference type="Pfam" id="PF00069">
    <property type="entry name" value="Pkinase"/>
    <property type="match status" value="1"/>
</dbReference>
<dbReference type="Proteomes" id="UP001497623">
    <property type="component" value="Unassembled WGS sequence"/>
</dbReference>
<reference evidence="16 17" key="1">
    <citation type="submission" date="2024-05" db="EMBL/GenBank/DDBJ databases">
        <authorList>
            <person name="Wallberg A."/>
        </authorList>
    </citation>
    <scope>NUCLEOTIDE SEQUENCE [LARGE SCALE GENOMIC DNA]</scope>
</reference>
<keyword evidence="9" id="KW-1035">Host cytoplasm</keyword>
<dbReference type="PROSITE" id="PS00107">
    <property type="entry name" value="PROTEIN_KINASE_ATP"/>
    <property type="match status" value="1"/>
</dbReference>
<dbReference type="InterPro" id="IPR051138">
    <property type="entry name" value="PIM_Ser/Thr_kinase"/>
</dbReference>
<evidence type="ECO:0000256" key="7">
    <source>
        <dbReference type="ARBA" id="ARBA00022777"/>
    </source>
</evidence>
<keyword evidence="5" id="KW-0808">Transferase</keyword>
<evidence type="ECO:0000256" key="12">
    <source>
        <dbReference type="PROSITE-ProRule" id="PRU10141"/>
    </source>
</evidence>
<feature type="binding site" evidence="12">
    <location>
        <position position="102"/>
    </location>
    <ligand>
        <name>ATP</name>
        <dbReference type="ChEBI" id="CHEBI:30616"/>
    </ligand>
</feature>
<dbReference type="PROSITE" id="PS00108">
    <property type="entry name" value="PROTEIN_KINASE_ST"/>
    <property type="match status" value="1"/>
</dbReference>
<dbReference type="Gene3D" id="1.10.510.10">
    <property type="entry name" value="Transferase(Phosphotransferase) domain 1"/>
    <property type="match status" value="1"/>
</dbReference>
<dbReference type="EC" id="2.7.11.1" evidence="2"/>
<dbReference type="Gene3D" id="3.30.200.20">
    <property type="entry name" value="Phosphorylase Kinase, domain 1"/>
    <property type="match status" value="1"/>
</dbReference>
<keyword evidence="8 12" id="KW-0067">ATP-binding</keyword>
<accession>A0AAV2Q640</accession>
<evidence type="ECO:0000313" key="17">
    <source>
        <dbReference type="Proteomes" id="UP001497623"/>
    </source>
</evidence>
<dbReference type="InterPro" id="IPR017441">
    <property type="entry name" value="Protein_kinase_ATP_BS"/>
</dbReference>
<evidence type="ECO:0000313" key="16">
    <source>
        <dbReference type="EMBL" id="CAL4069527.1"/>
    </source>
</evidence>
<evidence type="ECO:0000256" key="4">
    <source>
        <dbReference type="ARBA" id="ARBA00022527"/>
    </source>
</evidence>
<evidence type="ECO:0000259" key="15">
    <source>
        <dbReference type="PROSITE" id="PS50011"/>
    </source>
</evidence>
<comment type="caution">
    <text evidence="16">The sequence shown here is derived from an EMBL/GenBank/DDBJ whole genome shotgun (WGS) entry which is preliminary data.</text>
</comment>
<evidence type="ECO:0000256" key="5">
    <source>
        <dbReference type="ARBA" id="ARBA00022679"/>
    </source>
</evidence>
<dbReference type="SMART" id="SM00220">
    <property type="entry name" value="S_TKc"/>
    <property type="match status" value="1"/>
</dbReference>
<evidence type="ECO:0000256" key="6">
    <source>
        <dbReference type="ARBA" id="ARBA00022741"/>
    </source>
</evidence>
<evidence type="ECO:0000256" key="9">
    <source>
        <dbReference type="ARBA" id="ARBA00023200"/>
    </source>
</evidence>
<dbReference type="PROSITE" id="PS50011">
    <property type="entry name" value="PROTEIN_KINASE_DOM"/>
    <property type="match status" value="1"/>
</dbReference>
<evidence type="ECO:0000256" key="13">
    <source>
        <dbReference type="RuleBase" id="RU000304"/>
    </source>
</evidence>
<comment type="catalytic activity">
    <reaction evidence="10">
        <text>L-threonyl-[protein] + ATP = O-phospho-L-threonyl-[protein] + ADP + H(+)</text>
        <dbReference type="Rhea" id="RHEA:46608"/>
        <dbReference type="Rhea" id="RHEA-COMP:11060"/>
        <dbReference type="Rhea" id="RHEA-COMP:11605"/>
        <dbReference type="ChEBI" id="CHEBI:15378"/>
        <dbReference type="ChEBI" id="CHEBI:30013"/>
        <dbReference type="ChEBI" id="CHEBI:30616"/>
        <dbReference type="ChEBI" id="CHEBI:61977"/>
        <dbReference type="ChEBI" id="CHEBI:456216"/>
        <dbReference type="EC" id="2.7.11.1"/>
    </reaction>
</comment>
<dbReference type="GO" id="GO:0004674">
    <property type="term" value="F:protein serine/threonine kinase activity"/>
    <property type="evidence" value="ECO:0007669"/>
    <property type="project" value="UniProtKB-KW"/>
</dbReference>
<dbReference type="PANTHER" id="PTHR22984">
    <property type="entry name" value="SERINE/THREONINE-PROTEIN KINASE PIM"/>
    <property type="match status" value="1"/>
</dbReference>
<dbReference type="PANTHER" id="PTHR22984:SF25">
    <property type="entry name" value="PROTEIN KINASE DOMAIN-CONTAINING PROTEIN"/>
    <property type="match status" value="1"/>
</dbReference>
<evidence type="ECO:0000256" key="11">
    <source>
        <dbReference type="ARBA" id="ARBA00048679"/>
    </source>
</evidence>
<protein>
    <recommendedName>
        <fullName evidence="3">Serine/threonine-protein kinase 1</fullName>
        <ecNumber evidence="2">2.7.11.1</ecNumber>
    </recommendedName>
</protein>
<comment type="subcellular location">
    <subcellularLocation>
        <location evidence="1">Host cytoplasm</location>
    </subcellularLocation>
</comment>
<dbReference type="AlphaFoldDB" id="A0AAV2Q640"/>
<dbReference type="CDD" id="cd14005">
    <property type="entry name" value="STKc_PIM"/>
    <property type="match status" value="1"/>
</dbReference>
<keyword evidence="6 12" id="KW-0547">Nucleotide-binding</keyword>
<dbReference type="FunFam" id="1.10.510.10:FF:000571">
    <property type="entry name" value="Maternal embryonic leucine zipper kinase"/>
    <property type="match status" value="1"/>
</dbReference>
<comment type="catalytic activity">
    <reaction evidence="11">
        <text>L-seryl-[protein] + ATP = O-phospho-L-seryl-[protein] + ADP + H(+)</text>
        <dbReference type="Rhea" id="RHEA:17989"/>
        <dbReference type="Rhea" id="RHEA-COMP:9863"/>
        <dbReference type="Rhea" id="RHEA-COMP:11604"/>
        <dbReference type="ChEBI" id="CHEBI:15378"/>
        <dbReference type="ChEBI" id="CHEBI:29999"/>
        <dbReference type="ChEBI" id="CHEBI:30616"/>
        <dbReference type="ChEBI" id="CHEBI:83421"/>
        <dbReference type="ChEBI" id="CHEBI:456216"/>
        <dbReference type="EC" id="2.7.11.1"/>
    </reaction>
</comment>